<proteinExistence type="predicted"/>
<evidence type="ECO:0000313" key="4">
    <source>
        <dbReference type="WBParaSite" id="MCOS_0000397501-mRNA-1"/>
    </source>
</evidence>
<feature type="region of interest" description="Disordered" evidence="1">
    <location>
        <begin position="112"/>
        <end position="139"/>
    </location>
</feature>
<sequence>MNDVFGSDPTPLMRLISRDNITFRRKLANTKKPEYLEIEHLKRGQDVCVCTRDEGLLAKSVSKSLLFTTQKLLRTGKFVRKAPCKHIVVTGPSSGLWTASSRCLAQMEPTCASSEGDGSVQSDVEWSGMPSACSPPPYY</sequence>
<dbReference type="WBParaSite" id="MCOS_0000397501-mRNA-1">
    <property type="protein sequence ID" value="MCOS_0000397501-mRNA-1"/>
    <property type="gene ID" value="MCOS_0000397501"/>
</dbReference>
<evidence type="ECO:0000313" key="3">
    <source>
        <dbReference type="Proteomes" id="UP000267029"/>
    </source>
</evidence>
<reference evidence="4" key="1">
    <citation type="submission" date="2017-02" db="UniProtKB">
        <authorList>
            <consortium name="WormBaseParasite"/>
        </authorList>
    </citation>
    <scope>IDENTIFICATION</scope>
</reference>
<name>A0A0R3UAM7_MESCO</name>
<protein>
    <submittedName>
        <fullName evidence="4">TH1 domain-containing protein</fullName>
    </submittedName>
</protein>
<accession>A0A0R3UAM7</accession>
<keyword evidence="3" id="KW-1185">Reference proteome</keyword>
<evidence type="ECO:0000313" key="2">
    <source>
        <dbReference type="EMBL" id="VDD77973.1"/>
    </source>
</evidence>
<dbReference type="EMBL" id="UXSR01001152">
    <property type="protein sequence ID" value="VDD77973.1"/>
    <property type="molecule type" value="Genomic_DNA"/>
</dbReference>
<reference evidence="2 3" key="2">
    <citation type="submission" date="2018-10" db="EMBL/GenBank/DDBJ databases">
        <authorList>
            <consortium name="Pathogen Informatics"/>
        </authorList>
    </citation>
    <scope>NUCLEOTIDE SEQUENCE [LARGE SCALE GENOMIC DNA]</scope>
</reference>
<evidence type="ECO:0000256" key="1">
    <source>
        <dbReference type="SAM" id="MobiDB-lite"/>
    </source>
</evidence>
<dbReference type="AlphaFoldDB" id="A0A0R3UAM7"/>
<organism evidence="4">
    <name type="scientific">Mesocestoides corti</name>
    <name type="common">Flatworm</name>
    <dbReference type="NCBI Taxonomy" id="53468"/>
    <lineage>
        <taxon>Eukaryota</taxon>
        <taxon>Metazoa</taxon>
        <taxon>Spiralia</taxon>
        <taxon>Lophotrochozoa</taxon>
        <taxon>Platyhelminthes</taxon>
        <taxon>Cestoda</taxon>
        <taxon>Eucestoda</taxon>
        <taxon>Cyclophyllidea</taxon>
        <taxon>Mesocestoididae</taxon>
        <taxon>Mesocestoides</taxon>
    </lineage>
</organism>
<dbReference type="Proteomes" id="UP000267029">
    <property type="component" value="Unassembled WGS sequence"/>
</dbReference>
<gene>
    <name evidence="2" type="ORF">MCOS_LOCUS3976</name>
</gene>